<keyword evidence="4 7" id="KW-0418">Kinase</keyword>
<dbReference type="Pfam" id="PF02518">
    <property type="entry name" value="HATPase_c"/>
    <property type="match status" value="1"/>
</dbReference>
<proteinExistence type="predicted"/>
<accession>A0ABS9CG33</accession>
<evidence type="ECO:0000256" key="3">
    <source>
        <dbReference type="ARBA" id="ARBA00022679"/>
    </source>
</evidence>
<evidence type="ECO:0000256" key="5">
    <source>
        <dbReference type="ARBA" id="ARBA00023012"/>
    </source>
</evidence>
<reference evidence="7 8" key="1">
    <citation type="submission" date="2020-12" db="EMBL/GenBank/DDBJ databases">
        <title>Whole genome sequences of gut porcine anaerobes.</title>
        <authorList>
            <person name="Kubasova T."/>
            <person name="Jahodarova E."/>
            <person name="Rychlik I."/>
        </authorList>
    </citation>
    <scope>NUCLEOTIDE SEQUENCE [LARGE SCALE GENOMIC DNA]</scope>
    <source>
        <strain evidence="7 8">An925</strain>
    </source>
</reference>
<dbReference type="SUPFAM" id="SSF55874">
    <property type="entry name" value="ATPase domain of HSP90 chaperone/DNA topoisomerase II/histidine kinase"/>
    <property type="match status" value="1"/>
</dbReference>
<sequence>MLANAIKNTTKGSILLDCRKIKNDQGTDSIAFCVTDTGCGIAHKHHKTLFERFVKLDSNKQGAGLGLYICHTIATKLGGSITNSYNVRRTTIRK</sequence>
<dbReference type="GO" id="GO:0016301">
    <property type="term" value="F:kinase activity"/>
    <property type="evidence" value="ECO:0007669"/>
    <property type="project" value="UniProtKB-KW"/>
</dbReference>
<comment type="caution">
    <text evidence="7">The sequence shown here is derived from an EMBL/GenBank/DDBJ whole genome shotgun (WGS) entry which is preliminary data.</text>
</comment>
<dbReference type="InterPro" id="IPR003594">
    <property type="entry name" value="HATPase_dom"/>
</dbReference>
<dbReference type="InterPro" id="IPR036890">
    <property type="entry name" value="HATPase_C_sf"/>
</dbReference>
<dbReference type="Gene3D" id="3.30.565.10">
    <property type="entry name" value="Histidine kinase-like ATPase, C-terminal domain"/>
    <property type="match status" value="1"/>
</dbReference>
<evidence type="ECO:0000256" key="1">
    <source>
        <dbReference type="ARBA" id="ARBA00000085"/>
    </source>
</evidence>
<dbReference type="PROSITE" id="PS50109">
    <property type="entry name" value="HIS_KIN"/>
    <property type="match status" value="1"/>
</dbReference>
<dbReference type="PANTHER" id="PTHR43711">
    <property type="entry name" value="TWO-COMPONENT HISTIDINE KINASE"/>
    <property type="match status" value="1"/>
</dbReference>
<organism evidence="7 8">
    <name type="scientific">Xylanibacter brevis</name>
    <dbReference type="NCBI Taxonomy" id="83231"/>
    <lineage>
        <taxon>Bacteria</taxon>
        <taxon>Pseudomonadati</taxon>
        <taxon>Bacteroidota</taxon>
        <taxon>Bacteroidia</taxon>
        <taxon>Bacteroidales</taxon>
        <taxon>Prevotellaceae</taxon>
        <taxon>Xylanibacter</taxon>
    </lineage>
</organism>
<dbReference type="SMART" id="SM00387">
    <property type="entry name" value="HATPase_c"/>
    <property type="match status" value="1"/>
</dbReference>
<dbReference type="EMBL" id="JADYTN010000016">
    <property type="protein sequence ID" value="MCF2564045.1"/>
    <property type="molecule type" value="Genomic_DNA"/>
</dbReference>
<dbReference type="InterPro" id="IPR050736">
    <property type="entry name" value="Sensor_HK_Regulatory"/>
</dbReference>
<dbReference type="PANTHER" id="PTHR43711:SF31">
    <property type="entry name" value="HISTIDINE KINASE"/>
    <property type="match status" value="1"/>
</dbReference>
<keyword evidence="5" id="KW-0902">Two-component regulatory system</keyword>
<dbReference type="InterPro" id="IPR005467">
    <property type="entry name" value="His_kinase_dom"/>
</dbReference>
<dbReference type="PRINTS" id="PR00344">
    <property type="entry name" value="BCTRLSENSOR"/>
</dbReference>
<evidence type="ECO:0000313" key="8">
    <source>
        <dbReference type="Proteomes" id="UP001200470"/>
    </source>
</evidence>
<evidence type="ECO:0000313" key="7">
    <source>
        <dbReference type="EMBL" id="MCF2564045.1"/>
    </source>
</evidence>
<evidence type="ECO:0000256" key="2">
    <source>
        <dbReference type="ARBA" id="ARBA00012438"/>
    </source>
</evidence>
<keyword evidence="3" id="KW-0808">Transferase</keyword>
<comment type="catalytic activity">
    <reaction evidence="1">
        <text>ATP + protein L-histidine = ADP + protein N-phospho-L-histidine.</text>
        <dbReference type="EC" id="2.7.13.3"/>
    </reaction>
</comment>
<evidence type="ECO:0000256" key="4">
    <source>
        <dbReference type="ARBA" id="ARBA00022777"/>
    </source>
</evidence>
<keyword evidence="8" id="KW-1185">Reference proteome</keyword>
<protein>
    <recommendedName>
        <fullName evidence="2">histidine kinase</fullName>
        <ecNumber evidence="2">2.7.13.3</ecNumber>
    </recommendedName>
</protein>
<dbReference type="InterPro" id="IPR004358">
    <property type="entry name" value="Sig_transdc_His_kin-like_C"/>
</dbReference>
<gene>
    <name evidence="7" type="ORF">I6E12_07965</name>
</gene>
<dbReference type="EC" id="2.7.13.3" evidence="2"/>
<dbReference type="Proteomes" id="UP001200470">
    <property type="component" value="Unassembled WGS sequence"/>
</dbReference>
<feature type="domain" description="Histidine kinase" evidence="6">
    <location>
        <begin position="1"/>
        <end position="94"/>
    </location>
</feature>
<evidence type="ECO:0000259" key="6">
    <source>
        <dbReference type="PROSITE" id="PS50109"/>
    </source>
</evidence>
<name>A0ABS9CG33_9BACT</name>